<dbReference type="Gene3D" id="3.40.710.10">
    <property type="entry name" value="DD-peptidase/beta-lactamase superfamily"/>
    <property type="match status" value="1"/>
</dbReference>
<proteinExistence type="predicted"/>
<dbReference type="PANTHER" id="PTHR43283">
    <property type="entry name" value="BETA-LACTAMASE-RELATED"/>
    <property type="match status" value="1"/>
</dbReference>
<dbReference type="EMBL" id="FNTB01000001">
    <property type="protein sequence ID" value="SEB69505.1"/>
    <property type="molecule type" value="Genomic_DNA"/>
</dbReference>
<dbReference type="RefSeq" id="WP_074671048.1">
    <property type="nucleotide sequence ID" value="NZ_FNTB01000001.1"/>
</dbReference>
<evidence type="ECO:0000313" key="3">
    <source>
        <dbReference type="EMBL" id="SEB69505.1"/>
    </source>
</evidence>
<evidence type="ECO:0000256" key="1">
    <source>
        <dbReference type="ARBA" id="ARBA00022801"/>
    </source>
</evidence>
<evidence type="ECO:0000313" key="4">
    <source>
        <dbReference type="Proteomes" id="UP000183038"/>
    </source>
</evidence>
<sequence length="447" mass="51108">MRTYLYILFGLFYVVGSAQVERTTPLLLPVGSSLQESSLKAYALDSTYVYRKVDSIITNGIKNNAFPGAQVLVAKEGNIIFHHAYGFHTYDSIQPVALDDIYDLASVTKILGPLPAIMKLVDEGKLNLDEPFSTYWKPWKRHKDKRNITLREILAHQAGLAPYIVFLSKTLKNNGRFKNRFLRAKANRNFSNRAFEDIYVKNRFNRKMYRIINRSEVAADKKYKYSGLSFLIFPELIAQLTGMPYEQYLEEQFYKPLGMKTFGFLPSTKNFSNNIVPTEIDTLYRHTLTQGWVHDENASLLGGISGNAGLFGTAQDLAIIMQMYVQGGLFNGKQYLSKNTVQEFTSVQYPANDNRRGLGFDKPHLKNDKFTLANAYPAPEVSATSFGHSGFTGTFVWADPEHQLVYIFLSNRVFPIRENRNIYDLNIRPAIQQIFYSAFDRSKQHDH</sequence>
<dbReference type="InterPro" id="IPR050789">
    <property type="entry name" value="Diverse_Enzym_Activities"/>
</dbReference>
<keyword evidence="1" id="KW-0378">Hydrolase</keyword>
<gene>
    <name evidence="3" type="ORF">SAMN05192540_1294</name>
</gene>
<dbReference type="SUPFAM" id="SSF56601">
    <property type="entry name" value="beta-lactamase/transpeptidase-like"/>
    <property type="match status" value="1"/>
</dbReference>
<reference evidence="3 4" key="1">
    <citation type="submission" date="2016-10" db="EMBL/GenBank/DDBJ databases">
        <authorList>
            <person name="de Groot N.N."/>
        </authorList>
    </citation>
    <scope>NUCLEOTIDE SEQUENCE [LARGE SCALE GENOMIC DNA]</scope>
    <source>
        <strain evidence="3 4">MAR_2009_71</strain>
    </source>
</reference>
<dbReference type="InterPro" id="IPR001466">
    <property type="entry name" value="Beta-lactam-related"/>
</dbReference>
<protein>
    <submittedName>
        <fullName evidence="3">CubicO group peptidase, beta-lactamase class C family</fullName>
    </submittedName>
</protein>
<dbReference type="AlphaFoldDB" id="A0A1H4LGZ2"/>
<dbReference type="PANTHER" id="PTHR43283:SF11">
    <property type="entry name" value="BETA-LACTAMASE-RELATED DOMAIN-CONTAINING PROTEIN"/>
    <property type="match status" value="1"/>
</dbReference>
<accession>A0A1H4LGZ2</accession>
<dbReference type="InterPro" id="IPR012338">
    <property type="entry name" value="Beta-lactam/transpept-like"/>
</dbReference>
<evidence type="ECO:0000259" key="2">
    <source>
        <dbReference type="Pfam" id="PF00144"/>
    </source>
</evidence>
<name>A0A1H4LGZ2_9FLAO</name>
<dbReference type="OrthoDB" id="9805821at2"/>
<organism evidence="3 4">
    <name type="scientific">Maribacter dokdonensis</name>
    <dbReference type="NCBI Taxonomy" id="320912"/>
    <lineage>
        <taxon>Bacteria</taxon>
        <taxon>Pseudomonadati</taxon>
        <taxon>Bacteroidota</taxon>
        <taxon>Flavobacteriia</taxon>
        <taxon>Flavobacteriales</taxon>
        <taxon>Flavobacteriaceae</taxon>
        <taxon>Maribacter</taxon>
    </lineage>
</organism>
<dbReference type="Pfam" id="PF00144">
    <property type="entry name" value="Beta-lactamase"/>
    <property type="match status" value="1"/>
</dbReference>
<dbReference type="Proteomes" id="UP000183038">
    <property type="component" value="Unassembled WGS sequence"/>
</dbReference>
<dbReference type="GO" id="GO:0016787">
    <property type="term" value="F:hydrolase activity"/>
    <property type="evidence" value="ECO:0007669"/>
    <property type="project" value="UniProtKB-KW"/>
</dbReference>
<feature type="domain" description="Beta-lactamase-related" evidence="2">
    <location>
        <begin position="53"/>
        <end position="420"/>
    </location>
</feature>